<reference evidence="2 3" key="1">
    <citation type="submission" date="2015-12" db="EMBL/GenBank/DDBJ databases">
        <title>The genome of Folsomia candida.</title>
        <authorList>
            <person name="Faddeeva A."/>
            <person name="Derks M.F."/>
            <person name="Anvar Y."/>
            <person name="Smit S."/>
            <person name="Van Straalen N."/>
            <person name="Roelofs D."/>
        </authorList>
    </citation>
    <scope>NUCLEOTIDE SEQUENCE [LARGE SCALE GENOMIC DNA]</scope>
    <source>
        <strain evidence="2 3">VU population</strain>
        <tissue evidence="2">Whole body</tissue>
    </source>
</reference>
<keyword evidence="1" id="KW-0732">Signal</keyword>
<dbReference type="EMBL" id="LNIX01000019">
    <property type="protein sequence ID" value="OXA44562.1"/>
    <property type="molecule type" value="Genomic_DNA"/>
</dbReference>
<accession>A0A226DG94</accession>
<name>A0A226DG94_FOLCA</name>
<gene>
    <name evidence="2" type="ORF">Fcan01_20509</name>
</gene>
<evidence type="ECO:0000313" key="3">
    <source>
        <dbReference type="Proteomes" id="UP000198287"/>
    </source>
</evidence>
<feature type="signal peptide" evidence="1">
    <location>
        <begin position="1"/>
        <end position="19"/>
    </location>
</feature>
<protein>
    <submittedName>
        <fullName evidence="2">Uncharacterized protein</fullName>
    </submittedName>
</protein>
<feature type="chain" id="PRO_5012420592" evidence="1">
    <location>
        <begin position="20"/>
        <end position="141"/>
    </location>
</feature>
<proteinExistence type="predicted"/>
<keyword evidence="3" id="KW-1185">Reference proteome</keyword>
<evidence type="ECO:0000256" key="1">
    <source>
        <dbReference type="SAM" id="SignalP"/>
    </source>
</evidence>
<evidence type="ECO:0000313" key="2">
    <source>
        <dbReference type="EMBL" id="OXA44562.1"/>
    </source>
</evidence>
<dbReference type="Proteomes" id="UP000198287">
    <property type="component" value="Unassembled WGS sequence"/>
</dbReference>
<comment type="caution">
    <text evidence="2">The sequence shown here is derived from an EMBL/GenBank/DDBJ whole genome shotgun (WGS) entry which is preliminary data.</text>
</comment>
<dbReference type="AlphaFoldDB" id="A0A226DG94"/>
<sequence>MSQLLKLTILLVQLYAVTSLPVAFPQDDGEEAPGVPSAAETAQTLEGVGTLVNGILQGVAALPVINFQNPFKSATTPVPVTPPPKAQPPSVQVISQGSLDQLLAALGTATPAVVAATAAPAVVVTTPVEEEDDDDDLEAKF</sequence>
<organism evidence="2 3">
    <name type="scientific">Folsomia candida</name>
    <name type="common">Springtail</name>
    <dbReference type="NCBI Taxonomy" id="158441"/>
    <lineage>
        <taxon>Eukaryota</taxon>
        <taxon>Metazoa</taxon>
        <taxon>Ecdysozoa</taxon>
        <taxon>Arthropoda</taxon>
        <taxon>Hexapoda</taxon>
        <taxon>Collembola</taxon>
        <taxon>Entomobryomorpha</taxon>
        <taxon>Isotomoidea</taxon>
        <taxon>Isotomidae</taxon>
        <taxon>Proisotominae</taxon>
        <taxon>Folsomia</taxon>
    </lineage>
</organism>